<feature type="transmembrane region" description="Helical" evidence="1">
    <location>
        <begin position="121"/>
        <end position="143"/>
    </location>
</feature>
<feature type="transmembrane region" description="Helical" evidence="1">
    <location>
        <begin position="38"/>
        <end position="58"/>
    </location>
</feature>
<feature type="transmembrane region" description="Helical" evidence="1">
    <location>
        <begin position="164"/>
        <end position="185"/>
    </location>
</feature>
<feature type="domain" description="DUF4396" evidence="2">
    <location>
        <begin position="83"/>
        <end position="225"/>
    </location>
</feature>
<gene>
    <name evidence="3" type="ORF">CXL00_19705</name>
</gene>
<keyword evidence="1" id="KW-0472">Membrane</keyword>
<dbReference type="OrthoDB" id="1495425at2"/>
<name>A0A2N8SLN7_STUST</name>
<sequence length="228" mass="25592">MTVPAWLTVLAWISLLVALVCAIWVIVDLRRHPQPMKIMNLVWPITMLWAGPIGIWAYRRMGRPHAIMKQQGKSMDDMQMPAWHSTFKGATHCGSGCTLGDIVAETFTLAVPLSLFGHHVFGTWALDFCLAFLFGVAFQYFSIKPMRNLSPGQGLVASLKADTLSLTAWQLGMYGWMALCLFVWFSEQTLPKTSAAFWFMMQIAMLCGLVVAYPVNAWLIRKGIKEAM</sequence>
<evidence type="ECO:0000256" key="1">
    <source>
        <dbReference type="SAM" id="Phobius"/>
    </source>
</evidence>
<feature type="transmembrane region" description="Helical" evidence="1">
    <location>
        <begin position="6"/>
        <end position="26"/>
    </location>
</feature>
<dbReference type="InterPro" id="IPR025509">
    <property type="entry name" value="DUF4396"/>
</dbReference>
<reference evidence="3 4" key="1">
    <citation type="submission" date="2018-01" db="EMBL/GenBank/DDBJ databases">
        <title>Denitrification phenotypes of diverse strains of Pseudomonas stutzeri.</title>
        <authorList>
            <person name="Milligan D.A."/>
            <person name="Bergaust L."/>
            <person name="Bakken L.R."/>
            <person name="Frostegard A."/>
        </authorList>
    </citation>
    <scope>NUCLEOTIDE SEQUENCE [LARGE SCALE GENOMIC DNA]</scope>
    <source>
        <strain evidence="3 4">28a3</strain>
    </source>
</reference>
<comment type="caution">
    <text evidence="3">The sequence shown here is derived from an EMBL/GenBank/DDBJ whole genome shotgun (WGS) entry which is preliminary data.</text>
</comment>
<organism evidence="3 4">
    <name type="scientific">Stutzerimonas stutzeri</name>
    <name type="common">Pseudomonas stutzeri</name>
    <dbReference type="NCBI Taxonomy" id="316"/>
    <lineage>
        <taxon>Bacteria</taxon>
        <taxon>Pseudomonadati</taxon>
        <taxon>Pseudomonadota</taxon>
        <taxon>Gammaproteobacteria</taxon>
        <taxon>Pseudomonadales</taxon>
        <taxon>Pseudomonadaceae</taxon>
        <taxon>Stutzerimonas</taxon>
    </lineage>
</organism>
<accession>A0A2N8SLN7</accession>
<feature type="transmembrane region" description="Helical" evidence="1">
    <location>
        <begin position="197"/>
        <end position="220"/>
    </location>
</feature>
<dbReference type="Pfam" id="PF14342">
    <property type="entry name" value="DUF4396"/>
    <property type="match status" value="1"/>
</dbReference>
<protein>
    <recommendedName>
        <fullName evidence="2">DUF4396 domain-containing protein</fullName>
    </recommendedName>
</protein>
<evidence type="ECO:0000313" key="3">
    <source>
        <dbReference type="EMBL" id="PNG03404.1"/>
    </source>
</evidence>
<keyword evidence="1" id="KW-0812">Transmembrane</keyword>
<dbReference type="EMBL" id="POUW01000009">
    <property type="protein sequence ID" value="PNG03404.1"/>
    <property type="molecule type" value="Genomic_DNA"/>
</dbReference>
<dbReference type="RefSeq" id="WP_102847495.1">
    <property type="nucleotide sequence ID" value="NZ_JAMOIG010000029.1"/>
</dbReference>
<dbReference type="AlphaFoldDB" id="A0A2N8SLN7"/>
<keyword evidence="1" id="KW-1133">Transmembrane helix</keyword>
<evidence type="ECO:0000259" key="2">
    <source>
        <dbReference type="Pfam" id="PF14342"/>
    </source>
</evidence>
<dbReference type="Proteomes" id="UP000235897">
    <property type="component" value="Unassembled WGS sequence"/>
</dbReference>
<proteinExistence type="predicted"/>
<evidence type="ECO:0000313" key="4">
    <source>
        <dbReference type="Proteomes" id="UP000235897"/>
    </source>
</evidence>